<sequence length="778" mass="88216">MKLTALLVLAGVCLAIDPPRKPFPPRGGGDKVLTYNETVTRRAIAPRSISVDWIAGKEDGQYVYQGNDGALLIQNIVTNSNDTLVGADKVPDNAYTYFIKPDLSAVMWATNYKKQYRHSFFADYHILDVKSGELTPLDRDQKGDVQYAAWSPKGNVIAYVRNNNLFLWKDGERTQITEDGGPNTFNGVPDWVYEEEIFGDRYALWFSPDGEYLAYMRTDETGVPTFTIPYYMDNQKFAPPYPRELELRYPKVSQTNPTVQFRLLNVESAKGKTVAIDAFEADNMIIGEVSWLTDGHDDVAVRVFNRVQDREKVVLVNAESGRASTVRERDGTDGWIDNLVAINYVGRVRGGRANGRERYYVDISDMDGWAHLYLFPTGNGRPIQLTRGPWEVTAIHHIDTERQLVYFQATKHHSTERHVYSVSYSNMRMRALVNDSEAGYYSASFSAQGGYYILNYHGPDVPYQELFDVKKGKAIRTITSNIDVVNKIKEYKLPRIDYFTITLPSGENLNVMQRLPVNFSPRKKYPVLFTPYGGPGAQEVNKAFKAFDFKAYIACDPELEYITWTVDNRGTGYKGRKFRASVAKKLGSLEAQDQVFAAKVLSKFPYVDKERIGIWGWSYGGYLTAKTLETDSDAFSFGISTAPVSDWRFYDSMYTERYMKTYELNEAGYNASAVRKPEGFKNLRGSLLIQHGSGDDNVHFQHAAAFTDLLMGAGISPAKMTATWFTDSDHSIRYNGNSAYQFKQLAMKVYEEKHRDFGQAKHQWSKKALEFGASLDES</sequence>
<gene>
    <name evidence="18" type="ORF">UREG_01669</name>
</gene>
<keyword evidence="8 15" id="KW-0732">Signal</keyword>
<feature type="signal peptide" evidence="15">
    <location>
        <begin position="1"/>
        <end position="15"/>
    </location>
</feature>
<dbReference type="InterPro" id="IPR002471">
    <property type="entry name" value="Pept_S9_AS"/>
</dbReference>
<dbReference type="InterPro" id="IPR001375">
    <property type="entry name" value="Peptidase_S9_cat"/>
</dbReference>
<dbReference type="VEuPathDB" id="FungiDB:UREG_01669"/>
<feature type="domain" description="Peptidase S9 prolyl oligopeptidase catalytic" evidence="16">
    <location>
        <begin position="558"/>
        <end position="745"/>
    </location>
</feature>
<keyword evidence="5" id="KW-0031">Aminopeptidase</keyword>
<dbReference type="AlphaFoldDB" id="C4JJ62"/>
<reference evidence="19" key="1">
    <citation type="journal article" date="2009" name="Genome Res.">
        <title>Comparative genomic analyses of the human fungal pathogens Coccidioides and their relatives.</title>
        <authorList>
            <person name="Sharpton T.J."/>
            <person name="Stajich J.E."/>
            <person name="Rounsley S.D."/>
            <person name="Gardner M.J."/>
            <person name="Wortman J.R."/>
            <person name="Jordar V.S."/>
            <person name="Maiti R."/>
            <person name="Kodira C.D."/>
            <person name="Neafsey D.E."/>
            <person name="Zeng Q."/>
            <person name="Hung C.-Y."/>
            <person name="McMahan C."/>
            <person name="Muszewska A."/>
            <person name="Grynberg M."/>
            <person name="Mandel M.A."/>
            <person name="Kellner E.M."/>
            <person name="Barker B.M."/>
            <person name="Galgiani J.N."/>
            <person name="Orbach M.J."/>
            <person name="Kirkland T.N."/>
            <person name="Cole G.T."/>
            <person name="Henn M.R."/>
            <person name="Birren B.W."/>
            <person name="Taylor J.W."/>
        </authorList>
    </citation>
    <scope>NUCLEOTIDE SEQUENCE [LARGE SCALE GENOMIC DNA]</scope>
    <source>
        <strain evidence="19">UAMH 1704</strain>
    </source>
</reference>
<dbReference type="GO" id="GO:0008239">
    <property type="term" value="F:dipeptidyl-peptidase activity"/>
    <property type="evidence" value="ECO:0007669"/>
    <property type="project" value="UniProtKB-EC"/>
</dbReference>
<dbReference type="SUPFAM" id="SSF53474">
    <property type="entry name" value="alpha/beta-Hydrolases"/>
    <property type="match status" value="1"/>
</dbReference>
<dbReference type="InterPro" id="IPR002469">
    <property type="entry name" value="Peptidase_S9B_N"/>
</dbReference>
<evidence type="ECO:0000256" key="8">
    <source>
        <dbReference type="ARBA" id="ARBA00022729"/>
    </source>
</evidence>
<dbReference type="SUPFAM" id="SSF82171">
    <property type="entry name" value="DPP6 N-terminal domain-like"/>
    <property type="match status" value="1"/>
</dbReference>
<evidence type="ECO:0000256" key="14">
    <source>
        <dbReference type="ARBA" id="ARBA00037607"/>
    </source>
</evidence>
<evidence type="ECO:0000256" key="12">
    <source>
        <dbReference type="ARBA" id="ARBA00023180"/>
    </source>
</evidence>
<evidence type="ECO:0000259" key="16">
    <source>
        <dbReference type="Pfam" id="PF00326"/>
    </source>
</evidence>
<evidence type="ECO:0000256" key="3">
    <source>
        <dbReference type="ARBA" id="ARBA00006150"/>
    </source>
</evidence>
<dbReference type="HOGENOM" id="CLU_006105_0_2_1"/>
<evidence type="ECO:0000256" key="4">
    <source>
        <dbReference type="ARBA" id="ARBA00012062"/>
    </source>
</evidence>
<dbReference type="GO" id="GO:0004252">
    <property type="term" value="F:serine-type endopeptidase activity"/>
    <property type="evidence" value="ECO:0007669"/>
    <property type="project" value="InterPro"/>
</dbReference>
<evidence type="ECO:0000313" key="18">
    <source>
        <dbReference type="EMBL" id="EEP76820.1"/>
    </source>
</evidence>
<dbReference type="Gene3D" id="3.40.50.1820">
    <property type="entry name" value="alpha/beta hydrolase"/>
    <property type="match status" value="1"/>
</dbReference>
<evidence type="ECO:0000256" key="13">
    <source>
        <dbReference type="ARBA" id="ARBA00030567"/>
    </source>
</evidence>
<evidence type="ECO:0000313" key="19">
    <source>
        <dbReference type="Proteomes" id="UP000002058"/>
    </source>
</evidence>
<evidence type="ECO:0000256" key="7">
    <source>
        <dbReference type="ARBA" id="ARBA00022670"/>
    </source>
</evidence>
<evidence type="ECO:0000256" key="1">
    <source>
        <dbReference type="ARBA" id="ARBA00001257"/>
    </source>
</evidence>
<dbReference type="EC" id="3.4.14.5" evidence="4"/>
<dbReference type="ESTHER" id="uncre-c4jj62">
    <property type="family name" value="DPP4N_Peptidase_S9"/>
</dbReference>
<keyword evidence="6" id="KW-0964">Secreted</keyword>
<evidence type="ECO:0000259" key="17">
    <source>
        <dbReference type="Pfam" id="PF00930"/>
    </source>
</evidence>
<dbReference type="Proteomes" id="UP000002058">
    <property type="component" value="Unassembled WGS sequence"/>
</dbReference>
<accession>C4JJ62</accession>
<keyword evidence="7" id="KW-0645">Protease</keyword>
<dbReference type="InterPro" id="IPR029058">
    <property type="entry name" value="AB_hydrolase_fold"/>
</dbReference>
<feature type="chain" id="PRO_5013334021" description="dipeptidyl-peptidase IV" evidence="15">
    <location>
        <begin position="16"/>
        <end position="778"/>
    </location>
</feature>
<comment type="catalytic activity">
    <reaction evidence="1">
        <text>Release of an N-terminal dipeptide, Xaa-Yaa-|-Zaa-, from a polypeptide, preferentially when Yaa is Pro, provided Zaa is neither Pro nor hydroxyproline.</text>
        <dbReference type="EC" id="3.4.14.5"/>
    </reaction>
</comment>
<dbReference type="GeneID" id="8438718"/>
<keyword evidence="10" id="KW-0720">Serine protease</keyword>
<dbReference type="FunFam" id="3.40.50.1820:FF:000003">
    <property type="entry name" value="Dipeptidyl peptidase 4"/>
    <property type="match status" value="1"/>
</dbReference>
<proteinExistence type="inferred from homology"/>
<keyword evidence="9" id="KW-0378">Hydrolase</keyword>
<comment type="similarity">
    <text evidence="3">Belongs to the peptidase S9B family.</text>
</comment>
<dbReference type="MEROPS" id="S09.008"/>
<dbReference type="InParanoid" id="C4JJ62"/>
<name>C4JJ62_UNCRE</name>
<comment type="function">
    <text evidence="14">Extracellular dipeptidyl-peptidase which removes N-terminal dipeptides sequentially from polypeptides having unsubstituted N-termini provided that the penultimate residue is proline. Contributes to pathogenicity.</text>
</comment>
<dbReference type="GO" id="GO:0006508">
    <property type="term" value="P:proteolysis"/>
    <property type="evidence" value="ECO:0007669"/>
    <property type="project" value="UniProtKB-KW"/>
</dbReference>
<dbReference type="KEGG" id="ure:UREG_01669"/>
<dbReference type="EMBL" id="CH476615">
    <property type="protein sequence ID" value="EEP76820.1"/>
    <property type="molecule type" value="Genomic_DNA"/>
</dbReference>
<keyword evidence="12" id="KW-0325">Glycoprotein</keyword>
<dbReference type="eggNOG" id="KOG2100">
    <property type="taxonomic scope" value="Eukaryota"/>
</dbReference>
<dbReference type="GO" id="GO:0005886">
    <property type="term" value="C:plasma membrane"/>
    <property type="evidence" value="ECO:0007669"/>
    <property type="project" value="TreeGrafter"/>
</dbReference>
<dbReference type="STRING" id="336963.C4JJ62"/>
<comment type="subcellular location">
    <subcellularLocation>
        <location evidence="2">Secreted</location>
    </subcellularLocation>
</comment>
<evidence type="ECO:0000256" key="10">
    <source>
        <dbReference type="ARBA" id="ARBA00022825"/>
    </source>
</evidence>
<dbReference type="PANTHER" id="PTHR11731">
    <property type="entry name" value="PROTEASE FAMILY S9B,C DIPEPTIDYL-PEPTIDASE IV-RELATED"/>
    <property type="match status" value="1"/>
</dbReference>
<dbReference type="OrthoDB" id="16520at2759"/>
<dbReference type="PANTHER" id="PTHR11731:SF162">
    <property type="entry name" value="DIPEPTIDYL PEPTIDASE 4-RELATED"/>
    <property type="match status" value="1"/>
</dbReference>
<organism evidence="18 19">
    <name type="scientific">Uncinocarpus reesii (strain UAMH 1704)</name>
    <dbReference type="NCBI Taxonomy" id="336963"/>
    <lineage>
        <taxon>Eukaryota</taxon>
        <taxon>Fungi</taxon>
        <taxon>Dikarya</taxon>
        <taxon>Ascomycota</taxon>
        <taxon>Pezizomycotina</taxon>
        <taxon>Eurotiomycetes</taxon>
        <taxon>Eurotiomycetidae</taxon>
        <taxon>Onygenales</taxon>
        <taxon>Onygenaceae</taxon>
        <taxon>Uncinocarpus</taxon>
    </lineage>
</organism>
<evidence type="ECO:0000256" key="2">
    <source>
        <dbReference type="ARBA" id="ARBA00004613"/>
    </source>
</evidence>
<dbReference type="OMA" id="YTSTEHH"/>
<dbReference type="RefSeq" id="XP_002542153.1">
    <property type="nucleotide sequence ID" value="XM_002542107.1"/>
</dbReference>
<dbReference type="Gene3D" id="2.140.10.30">
    <property type="entry name" value="Dipeptidylpeptidase IV, N-terminal domain"/>
    <property type="match status" value="1"/>
</dbReference>
<evidence type="ECO:0000256" key="15">
    <source>
        <dbReference type="SAM" id="SignalP"/>
    </source>
</evidence>
<evidence type="ECO:0000256" key="9">
    <source>
        <dbReference type="ARBA" id="ARBA00022801"/>
    </source>
</evidence>
<keyword evidence="19" id="KW-1185">Reference proteome</keyword>
<evidence type="ECO:0000256" key="6">
    <source>
        <dbReference type="ARBA" id="ARBA00022525"/>
    </source>
</evidence>
<protein>
    <recommendedName>
        <fullName evidence="4">dipeptidyl-peptidase IV</fullName>
        <ecNumber evidence="4">3.4.14.5</ecNumber>
    </recommendedName>
    <alternativeName>
        <fullName evidence="13">Dipeptidyl peptidase IV</fullName>
    </alternativeName>
</protein>
<dbReference type="FunFam" id="2.140.10.30:FF:000003">
    <property type="entry name" value="Probable dipeptidyl peptidase 4"/>
    <property type="match status" value="1"/>
</dbReference>
<dbReference type="GO" id="GO:0005576">
    <property type="term" value="C:extracellular region"/>
    <property type="evidence" value="ECO:0007669"/>
    <property type="project" value="UniProtKB-SubCell"/>
</dbReference>
<dbReference type="InterPro" id="IPR050278">
    <property type="entry name" value="Serine_Prot_S9B/DPPIV"/>
</dbReference>
<dbReference type="Pfam" id="PF00930">
    <property type="entry name" value="DPPIV_N"/>
    <property type="match status" value="1"/>
</dbReference>
<keyword evidence="11" id="KW-0843">Virulence</keyword>
<feature type="domain" description="Dipeptidylpeptidase IV N-terminal" evidence="17">
    <location>
        <begin position="101"/>
        <end position="463"/>
    </location>
</feature>
<dbReference type="PROSITE" id="PS00708">
    <property type="entry name" value="PRO_ENDOPEP_SER"/>
    <property type="match status" value="1"/>
</dbReference>
<dbReference type="Pfam" id="PF00326">
    <property type="entry name" value="Peptidase_S9"/>
    <property type="match status" value="1"/>
</dbReference>
<evidence type="ECO:0000256" key="5">
    <source>
        <dbReference type="ARBA" id="ARBA00022438"/>
    </source>
</evidence>
<evidence type="ECO:0000256" key="11">
    <source>
        <dbReference type="ARBA" id="ARBA00023026"/>
    </source>
</evidence>
<dbReference type="GO" id="GO:0004177">
    <property type="term" value="F:aminopeptidase activity"/>
    <property type="evidence" value="ECO:0007669"/>
    <property type="project" value="UniProtKB-KW"/>
</dbReference>